<evidence type="ECO:0000313" key="3">
    <source>
        <dbReference type="EMBL" id="TLV02495.1"/>
    </source>
</evidence>
<dbReference type="EMBL" id="VCEJ01000002">
    <property type="protein sequence ID" value="TLV02495.1"/>
    <property type="molecule type" value="Genomic_DNA"/>
</dbReference>
<feature type="modified residue" description="4-aspartylphosphate" evidence="1">
    <location>
        <position position="59"/>
    </location>
</feature>
<comment type="caution">
    <text evidence="3">The sequence shown here is derived from an EMBL/GenBank/DDBJ whole genome shotgun (WGS) entry which is preliminary data.</text>
</comment>
<proteinExistence type="predicted"/>
<dbReference type="GO" id="GO:0000160">
    <property type="term" value="P:phosphorelay signal transduction system"/>
    <property type="evidence" value="ECO:0007669"/>
    <property type="project" value="InterPro"/>
</dbReference>
<dbReference type="Proteomes" id="UP000306402">
    <property type="component" value="Unassembled WGS sequence"/>
</dbReference>
<dbReference type="AlphaFoldDB" id="A0A5R9L2H0"/>
<evidence type="ECO:0000256" key="1">
    <source>
        <dbReference type="PROSITE-ProRule" id="PRU00169"/>
    </source>
</evidence>
<reference evidence="3 4" key="1">
    <citation type="submission" date="2019-05" db="EMBL/GenBank/DDBJ databases">
        <authorList>
            <person name="Qu J.-H."/>
        </authorList>
    </citation>
    <scope>NUCLEOTIDE SEQUENCE [LARGE SCALE GENOMIC DNA]</scope>
    <source>
        <strain evidence="3 4">T17</strain>
    </source>
</reference>
<evidence type="ECO:0000313" key="4">
    <source>
        <dbReference type="Proteomes" id="UP000306402"/>
    </source>
</evidence>
<accession>A0A5R9L2H0</accession>
<dbReference type="Gene3D" id="3.40.50.2300">
    <property type="match status" value="1"/>
</dbReference>
<organism evidence="3 4">
    <name type="scientific">Dyadobacter luticola</name>
    <dbReference type="NCBI Taxonomy" id="1979387"/>
    <lineage>
        <taxon>Bacteria</taxon>
        <taxon>Pseudomonadati</taxon>
        <taxon>Bacteroidota</taxon>
        <taxon>Cytophagia</taxon>
        <taxon>Cytophagales</taxon>
        <taxon>Spirosomataceae</taxon>
        <taxon>Dyadobacter</taxon>
    </lineage>
</organism>
<dbReference type="InterPro" id="IPR052893">
    <property type="entry name" value="TCS_response_regulator"/>
</dbReference>
<keyword evidence="1" id="KW-0597">Phosphoprotein</keyword>
<dbReference type="Pfam" id="PF00072">
    <property type="entry name" value="Response_reg"/>
    <property type="match status" value="1"/>
</dbReference>
<gene>
    <name evidence="3" type="ORF">FEN17_02385</name>
</gene>
<dbReference type="InterPro" id="IPR001789">
    <property type="entry name" value="Sig_transdc_resp-reg_receiver"/>
</dbReference>
<name>A0A5R9L2H0_9BACT</name>
<dbReference type="PANTHER" id="PTHR44520:SF2">
    <property type="entry name" value="RESPONSE REGULATOR RCP1"/>
    <property type="match status" value="1"/>
</dbReference>
<dbReference type="InterPro" id="IPR011006">
    <property type="entry name" value="CheY-like_superfamily"/>
</dbReference>
<protein>
    <submittedName>
        <fullName evidence="3">Response regulator</fullName>
    </submittedName>
</protein>
<dbReference type="SUPFAM" id="SSF52172">
    <property type="entry name" value="CheY-like"/>
    <property type="match status" value="1"/>
</dbReference>
<keyword evidence="4" id="KW-1185">Reference proteome</keyword>
<dbReference type="SMART" id="SM00448">
    <property type="entry name" value="REC"/>
    <property type="match status" value="1"/>
</dbReference>
<evidence type="ECO:0000259" key="2">
    <source>
        <dbReference type="PROSITE" id="PS50110"/>
    </source>
</evidence>
<dbReference type="PANTHER" id="PTHR44520">
    <property type="entry name" value="RESPONSE REGULATOR RCP1-RELATED"/>
    <property type="match status" value="1"/>
</dbReference>
<dbReference type="RefSeq" id="WP_138363706.1">
    <property type="nucleotide sequence ID" value="NZ_VCEJ01000002.1"/>
</dbReference>
<dbReference type="OrthoDB" id="958614at2"/>
<dbReference type="PROSITE" id="PS50110">
    <property type="entry name" value="RESPONSE_REGULATORY"/>
    <property type="match status" value="1"/>
</dbReference>
<feature type="domain" description="Response regulatory" evidence="2">
    <location>
        <begin position="6"/>
        <end position="128"/>
    </location>
</feature>
<sequence length="144" mass="16385">MNKNGTIIIIEDDEDDQFILEEVFNELGYSNQRLYFPDGLSALEHLHTTTDLPFLILSDINLPKLDGLELRRKLHTDAALSLKCIPYIYFTTAINQKAVIDAYSTSAQGFFIKPSKMEDIKNTIRLIVDYWKQCAAPNNFAAVP</sequence>